<dbReference type="InterPro" id="IPR051043">
    <property type="entry name" value="Sulfatase_Mod_Factor_Kinase"/>
</dbReference>
<evidence type="ECO:0000259" key="1">
    <source>
        <dbReference type="Pfam" id="PF03781"/>
    </source>
</evidence>
<organism evidence="2 3">
    <name type="scientific">Cylindrospermopsis raciborskii CENA302</name>
    <dbReference type="NCBI Taxonomy" id="1170768"/>
    <lineage>
        <taxon>Bacteria</taxon>
        <taxon>Bacillati</taxon>
        <taxon>Cyanobacteriota</taxon>
        <taxon>Cyanophyceae</taxon>
        <taxon>Nostocales</taxon>
        <taxon>Aphanizomenonaceae</taxon>
        <taxon>Cylindrospermopsis</taxon>
    </lineage>
</organism>
<evidence type="ECO:0000313" key="3">
    <source>
        <dbReference type="Proteomes" id="UP000190056"/>
    </source>
</evidence>
<dbReference type="InterPro" id="IPR042095">
    <property type="entry name" value="SUMF_sf"/>
</dbReference>
<dbReference type="Gene3D" id="3.90.1580.10">
    <property type="entry name" value="paralog of FGE (formylglycine-generating enzyme)"/>
    <property type="match status" value="1"/>
</dbReference>
<dbReference type="InterPro" id="IPR005532">
    <property type="entry name" value="SUMF_dom"/>
</dbReference>
<dbReference type="AlphaFoldDB" id="A0A9Q5WA51"/>
<feature type="domain" description="Sulfatase-modifying factor enzyme-like" evidence="1">
    <location>
        <begin position="304"/>
        <end position="548"/>
    </location>
</feature>
<comment type="caution">
    <text evidence="2">The sequence shown here is derived from an EMBL/GenBank/DDBJ whole genome shotgun (WGS) entry which is preliminary data.</text>
</comment>
<dbReference type="EMBL" id="MTPU01000027">
    <property type="protein sequence ID" value="OPH10181.1"/>
    <property type="molecule type" value="Genomic_DNA"/>
</dbReference>
<evidence type="ECO:0000313" key="2">
    <source>
        <dbReference type="EMBL" id="OPH10181.1"/>
    </source>
</evidence>
<gene>
    <name evidence="2" type="ORF">CENA302_06080</name>
</gene>
<dbReference type="PANTHER" id="PTHR23150:SF19">
    <property type="entry name" value="FORMYLGLYCINE-GENERATING ENZYME"/>
    <property type="match status" value="1"/>
</dbReference>
<dbReference type="PANTHER" id="PTHR23150">
    <property type="entry name" value="SULFATASE MODIFYING FACTOR 1, 2"/>
    <property type="match status" value="1"/>
</dbReference>
<reference evidence="2 3" key="1">
    <citation type="submission" date="2017-01" db="EMBL/GenBank/DDBJ databases">
        <authorList>
            <person name="Abreu V.A."/>
            <person name="Popin R.V."/>
            <person name="Rigonato J."/>
            <person name="Andreote A.P."/>
            <person name="Schaker P.C."/>
            <person name="Hoff-Risseti C."/>
            <person name="Alvarenga D.O."/>
            <person name="Varani A.M."/>
            <person name="Fiore M.F."/>
        </authorList>
    </citation>
    <scope>NUCLEOTIDE SEQUENCE [LARGE SCALE GENOMIC DNA]</scope>
    <source>
        <strain evidence="2 3">CENA302</strain>
    </source>
</reference>
<dbReference type="InterPro" id="IPR016187">
    <property type="entry name" value="CTDL_fold"/>
</dbReference>
<protein>
    <submittedName>
        <fullName evidence="2">Sulphatase-modifying factor protein</fullName>
    </submittedName>
</protein>
<dbReference type="SUPFAM" id="SSF56436">
    <property type="entry name" value="C-type lectin-like"/>
    <property type="match status" value="1"/>
</dbReference>
<dbReference type="Proteomes" id="UP000190056">
    <property type="component" value="Unassembled WGS sequence"/>
</dbReference>
<sequence length="556" mass="63491">MEITDEMIVENKVKRFVGRFESSYHLLACHAALPLVLTPELVNYLRVQFLKSEGVPWIAEADLLLSDLCRPVGYELYVMDEAVRAYLLQKLERDERFGEERIKKIAKLLLNYVNYLAKTNPFLGKKDIQTQKWGAMLYLDTEQTVKEIATAINKSITNKAEISRLYKIVEDFKQQIDKSKTAKPEQFQDLLKYAQVVNDLLRKPQIVDKQAITSSYQIGGDNLTVPESLINSSIKTFKVVTIDIKETQTFDFTIATLEIPSGKGKQKNWVINLINRQQKNWVINRQQSQAEGIIEALGAGIELEMIEIPTGTFSMGAPGQELASNNTERPQHKVTVPSFYMGRYPVTQAQWKFVAKLPQVNKKLDPDPSTFKGDNRPAERVSWYDAVEFCDRLSRHTKRQYRLPSEAEWEYACRAGTKTPFHFGGTITTDLANYNGNETYGQGPKGVDRQKTTEVGSFGVANNFGLYDMHGNVWEWCLDDWHNDYTDAPTDGSAWFNSDDNLSDKSTRAVLRGGSWIHNPQFCRSASRLNYDRDGRDDFNYLIGFRVVCAVGRTFR</sequence>
<proteinExistence type="predicted"/>
<dbReference type="Pfam" id="PF03781">
    <property type="entry name" value="FGE-sulfatase"/>
    <property type="match status" value="1"/>
</dbReference>
<name>A0A9Q5WA51_9CYAN</name>
<dbReference type="GO" id="GO:0120147">
    <property type="term" value="F:formylglycine-generating oxidase activity"/>
    <property type="evidence" value="ECO:0007669"/>
    <property type="project" value="TreeGrafter"/>
</dbReference>
<dbReference type="RefSeq" id="WP_079290937.1">
    <property type="nucleotide sequence ID" value="NZ_MTPU01000027.1"/>
</dbReference>
<accession>A0A9Q5WA51</accession>